<evidence type="ECO:0000259" key="1">
    <source>
        <dbReference type="Pfam" id="PF03358"/>
    </source>
</evidence>
<dbReference type="Pfam" id="PF03358">
    <property type="entry name" value="FMN_red"/>
    <property type="match status" value="1"/>
</dbReference>
<proteinExistence type="predicted"/>
<dbReference type="EMBL" id="JACOOK010000001">
    <property type="protein sequence ID" value="MBC5615725.1"/>
    <property type="molecule type" value="Genomic_DNA"/>
</dbReference>
<accession>A0ABR7CJA4</accession>
<dbReference type="SUPFAM" id="SSF52218">
    <property type="entry name" value="Flavoproteins"/>
    <property type="match status" value="1"/>
</dbReference>
<comment type="caution">
    <text evidence="2">The sequence shown here is derived from an EMBL/GenBank/DDBJ whole genome shotgun (WGS) entry which is preliminary data.</text>
</comment>
<dbReference type="PANTHER" id="PTHR30543:SF21">
    <property type="entry name" value="NAD(P)H-DEPENDENT FMN REDUCTASE LOT6"/>
    <property type="match status" value="1"/>
</dbReference>
<organism evidence="2 3">
    <name type="scientific">Alistipes hominis</name>
    <dbReference type="NCBI Taxonomy" id="2763015"/>
    <lineage>
        <taxon>Bacteria</taxon>
        <taxon>Pseudomonadati</taxon>
        <taxon>Bacteroidota</taxon>
        <taxon>Bacteroidia</taxon>
        <taxon>Bacteroidales</taxon>
        <taxon>Rikenellaceae</taxon>
        <taxon>Alistipes</taxon>
    </lineage>
</organism>
<protein>
    <submittedName>
        <fullName evidence="2">NAD(P)H-dependent oxidoreductase</fullName>
    </submittedName>
</protein>
<sequence>MKRIAILSSSVRTGRLSHRVALYLQHYLTANELAETEILDLKAYDFPLFEERFAFLPNPSGKVIDFTERFVAADALIIVTPVYNASFPAALKNVIDLYLQEWRRQPVAVVSVTSGKVPGIATVQQLQALLLKLGALVVPMLCTVISAGETFDEKGTAASPAATEKLLRPMIDELLWLTGKTGE</sequence>
<dbReference type="InterPro" id="IPR005025">
    <property type="entry name" value="FMN_Rdtase-like_dom"/>
</dbReference>
<keyword evidence="3" id="KW-1185">Reference proteome</keyword>
<dbReference type="Proteomes" id="UP000636891">
    <property type="component" value="Unassembled WGS sequence"/>
</dbReference>
<dbReference type="RefSeq" id="WP_055205495.1">
    <property type="nucleotide sequence ID" value="NZ_JACOOK010000001.1"/>
</dbReference>
<evidence type="ECO:0000313" key="3">
    <source>
        <dbReference type="Proteomes" id="UP000636891"/>
    </source>
</evidence>
<feature type="domain" description="NADPH-dependent FMN reductase-like" evidence="1">
    <location>
        <begin position="3"/>
        <end position="141"/>
    </location>
</feature>
<gene>
    <name evidence="2" type="ORF">H8S08_01650</name>
</gene>
<dbReference type="InterPro" id="IPR050712">
    <property type="entry name" value="NAD(P)H-dep_reductase"/>
</dbReference>
<evidence type="ECO:0000313" key="2">
    <source>
        <dbReference type="EMBL" id="MBC5615725.1"/>
    </source>
</evidence>
<reference evidence="2 3" key="1">
    <citation type="submission" date="2020-08" db="EMBL/GenBank/DDBJ databases">
        <title>Genome public.</title>
        <authorList>
            <person name="Liu C."/>
            <person name="Sun Q."/>
        </authorList>
    </citation>
    <scope>NUCLEOTIDE SEQUENCE [LARGE SCALE GENOMIC DNA]</scope>
    <source>
        <strain evidence="2 3">New-7</strain>
    </source>
</reference>
<dbReference type="Gene3D" id="3.40.50.360">
    <property type="match status" value="1"/>
</dbReference>
<name>A0ABR7CJA4_9BACT</name>
<dbReference type="PANTHER" id="PTHR30543">
    <property type="entry name" value="CHROMATE REDUCTASE"/>
    <property type="match status" value="1"/>
</dbReference>
<dbReference type="InterPro" id="IPR029039">
    <property type="entry name" value="Flavoprotein-like_sf"/>
</dbReference>